<feature type="compositionally biased region" description="Basic residues" evidence="1">
    <location>
        <begin position="72"/>
        <end position="81"/>
    </location>
</feature>
<comment type="caution">
    <text evidence="2">The sequence shown here is derived from an EMBL/GenBank/DDBJ whole genome shotgun (WGS) entry which is preliminary data.</text>
</comment>
<dbReference type="AlphaFoldDB" id="A0ABC8U9M7"/>
<name>A0ABC8U9M7_9AQUA</name>
<feature type="region of interest" description="Disordered" evidence="1">
    <location>
        <begin position="1"/>
        <end position="24"/>
    </location>
</feature>
<feature type="compositionally biased region" description="Basic and acidic residues" evidence="1">
    <location>
        <begin position="7"/>
        <end position="16"/>
    </location>
</feature>
<reference evidence="2 3" key="1">
    <citation type="submission" date="2024-02" db="EMBL/GenBank/DDBJ databases">
        <authorList>
            <person name="Vignale AGUSTIN F."/>
            <person name="Sosa J E."/>
            <person name="Modenutti C."/>
        </authorList>
    </citation>
    <scope>NUCLEOTIDE SEQUENCE [LARGE SCALE GENOMIC DNA]</scope>
</reference>
<dbReference type="Proteomes" id="UP001642360">
    <property type="component" value="Unassembled WGS sequence"/>
</dbReference>
<keyword evidence="3" id="KW-1185">Reference proteome</keyword>
<dbReference type="EMBL" id="CAUOFW020006813">
    <property type="protein sequence ID" value="CAK9176337.1"/>
    <property type="molecule type" value="Genomic_DNA"/>
</dbReference>
<evidence type="ECO:0000256" key="1">
    <source>
        <dbReference type="SAM" id="MobiDB-lite"/>
    </source>
</evidence>
<sequence>MENFEDEGSHSSHEDPYVEDDQEEELSLVLAKTRDSLLSWALEVSTRALDLEVSTSCRRDDNLQIKTSSKSRERKKGKKRSASFSMTPKKKKVV</sequence>
<evidence type="ECO:0000313" key="2">
    <source>
        <dbReference type="EMBL" id="CAK9176337.1"/>
    </source>
</evidence>
<proteinExistence type="predicted"/>
<feature type="region of interest" description="Disordered" evidence="1">
    <location>
        <begin position="63"/>
        <end position="94"/>
    </location>
</feature>
<gene>
    <name evidence="2" type="ORF">ILEXP_LOCUS46182</name>
</gene>
<evidence type="ECO:0000313" key="3">
    <source>
        <dbReference type="Proteomes" id="UP001642360"/>
    </source>
</evidence>
<protein>
    <submittedName>
        <fullName evidence="2">Uncharacterized protein</fullName>
    </submittedName>
</protein>
<accession>A0ABC8U9M7</accession>
<organism evidence="2 3">
    <name type="scientific">Ilex paraguariensis</name>
    <name type="common">yerba mate</name>
    <dbReference type="NCBI Taxonomy" id="185542"/>
    <lineage>
        <taxon>Eukaryota</taxon>
        <taxon>Viridiplantae</taxon>
        <taxon>Streptophyta</taxon>
        <taxon>Embryophyta</taxon>
        <taxon>Tracheophyta</taxon>
        <taxon>Spermatophyta</taxon>
        <taxon>Magnoliopsida</taxon>
        <taxon>eudicotyledons</taxon>
        <taxon>Gunneridae</taxon>
        <taxon>Pentapetalae</taxon>
        <taxon>asterids</taxon>
        <taxon>campanulids</taxon>
        <taxon>Aquifoliales</taxon>
        <taxon>Aquifoliaceae</taxon>
        <taxon>Ilex</taxon>
    </lineage>
</organism>